<gene>
    <name evidence="2" type="ORF">CC78DRAFT_578951</name>
</gene>
<protein>
    <submittedName>
        <fullName evidence="2">Uncharacterized protein</fullName>
    </submittedName>
</protein>
<feature type="compositionally biased region" description="Basic and acidic residues" evidence="1">
    <location>
        <begin position="401"/>
        <end position="412"/>
    </location>
</feature>
<feature type="region of interest" description="Disordered" evidence="1">
    <location>
        <begin position="386"/>
        <end position="412"/>
    </location>
</feature>
<dbReference type="AlphaFoldDB" id="A0A9P4KG23"/>
<proteinExistence type="predicted"/>
<feature type="region of interest" description="Disordered" evidence="1">
    <location>
        <begin position="31"/>
        <end position="53"/>
    </location>
</feature>
<dbReference type="EMBL" id="ML986603">
    <property type="protein sequence ID" value="KAF2265780.1"/>
    <property type="molecule type" value="Genomic_DNA"/>
</dbReference>
<reference evidence="3" key="1">
    <citation type="journal article" date="2020" name="Stud. Mycol.">
        <title>101 Dothideomycetes genomes: A test case for predicting lifestyles and emergence of pathogens.</title>
        <authorList>
            <person name="Haridas S."/>
            <person name="Albert R."/>
            <person name="Binder M."/>
            <person name="Bloem J."/>
            <person name="LaButti K."/>
            <person name="Salamov A."/>
            <person name="Andreopoulos B."/>
            <person name="Baker S."/>
            <person name="Barry K."/>
            <person name="Bills G."/>
            <person name="Bluhm B."/>
            <person name="Cannon C."/>
            <person name="Castanera R."/>
            <person name="Culley D."/>
            <person name="Daum C."/>
            <person name="Ezra D."/>
            <person name="Gonzalez J."/>
            <person name="Henrissat B."/>
            <person name="Kuo A."/>
            <person name="Liang C."/>
            <person name="Lipzen A."/>
            <person name="Lutzoni F."/>
            <person name="Magnuson J."/>
            <person name="Mondo S."/>
            <person name="Nolan M."/>
            <person name="Ohm R."/>
            <person name="Pangilinan J."/>
            <person name="Park H.-J."/>
            <person name="Ramirez L."/>
            <person name="Alfaro M."/>
            <person name="Sun H."/>
            <person name="Tritt A."/>
            <person name="Yoshinaga Y."/>
            <person name="Zwiers L.-H."/>
            <person name="Turgeon B."/>
            <person name="Goodwin S."/>
            <person name="Spatafora J."/>
            <person name="Crous P."/>
            <person name="Grigoriev I."/>
        </authorList>
    </citation>
    <scope>NUCLEOTIDE SEQUENCE [LARGE SCALE GENOMIC DNA]</scope>
    <source>
        <strain evidence="3">CBS 304.66</strain>
    </source>
</reference>
<organism evidence="2 3">
    <name type="scientific">Lojkania enalia</name>
    <dbReference type="NCBI Taxonomy" id="147567"/>
    <lineage>
        <taxon>Eukaryota</taxon>
        <taxon>Fungi</taxon>
        <taxon>Dikarya</taxon>
        <taxon>Ascomycota</taxon>
        <taxon>Pezizomycotina</taxon>
        <taxon>Dothideomycetes</taxon>
        <taxon>Pleosporomycetidae</taxon>
        <taxon>Pleosporales</taxon>
        <taxon>Pleosporales incertae sedis</taxon>
        <taxon>Lojkania</taxon>
    </lineage>
</organism>
<evidence type="ECO:0000313" key="2">
    <source>
        <dbReference type="EMBL" id="KAF2265780.1"/>
    </source>
</evidence>
<keyword evidence="3" id="KW-1185">Reference proteome</keyword>
<name>A0A9P4KG23_9PLEO</name>
<sequence>MPPTLRGYNSDEGFGTVPVIEGNSIKALTVLRHPSRRSGPESTENGLSATPKRPFRAKYDGRVEGKGRTIHRFTLKERKKSSILEGLNLKNVIVPLGDEVDSSAPKETLPTSSLTRSSYRTRAYHPMDEVISPLRAAKRKSRYEEEVNISDGLASSFDNDNHTESDTEVEENADAGTRGEKNKSPAPSRAVRRTSRQANREAMYNTNIHPQDTELEELVDFSDIELPEPKRRKISLEESSDMQGEVYDENGYMIELSDTEDCGSEISAMPDVQHGESPMIRMKDEDAVSEIPIPGQPFVIYEETLEAQLAAEASASSPTKFNDDDKENDDMFPDGVMSLDPRDGVTIRLASTLSGYRHEGNSFHQGFDDYAAEGYFYSVMGSRVSPRGSVTGDGTDEFDEFPSHDTDANRRV</sequence>
<dbReference type="OrthoDB" id="5430111at2759"/>
<feature type="region of interest" description="Disordered" evidence="1">
    <location>
        <begin position="150"/>
        <end position="197"/>
    </location>
</feature>
<dbReference type="Proteomes" id="UP000800093">
    <property type="component" value="Unassembled WGS sequence"/>
</dbReference>
<comment type="caution">
    <text evidence="2">The sequence shown here is derived from an EMBL/GenBank/DDBJ whole genome shotgun (WGS) entry which is preliminary data.</text>
</comment>
<accession>A0A9P4KG23</accession>
<evidence type="ECO:0000256" key="1">
    <source>
        <dbReference type="SAM" id="MobiDB-lite"/>
    </source>
</evidence>
<evidence type="ECO:0000313" key="3">
    <source>
        <dbReference type="Proteomes" id="UP000800093"/>
    </source>
</evidence>